<dbReference type="AlphaFoldDB" id="A0A0A0L320"/>
<dbReference type="EMBL" id="CM002924">
    <property type="protein sequence ID" value="KGN56395.1"/>
    <property type="molecule type" value="Genomic_DNA"/>
</dbReference>
<reference evidence="2 3" key="2">
    <citation type="journal article" date="2009" name="PLoS ONE">
        <title>An integrated genetic and cytogenetic map of the cucumber genome.</title>
        <authorList>
            <person name="Ren Y."/>
            <person name="Zhang Z."/>
            <person name="Liu J."/>
            <person name="Staub J.E."/>
            <person name="Han Y."/>
            <person name="Cheng Z."/>
            <person name="Li X."/>
            <person name="Lu J."/>
            <person name="Miao H."/>
            <person name="Kang H."/>
            <person name="Xie B."/>
            <person name="Gu X."/>
            <person name="Wang X."/>
            <person name="Du Y."/>
            <person name="Jin W."/>
            <person name="Huang S."/>
        </authorList>
    </citation>
    <scope>NUCLEOTIDE SEQUENCE [LARGE SCALE GENOMIC DNA]</scope>
    <source>
        <strain evidence="3">cv. 9930</strain>
    </source>
</reference>
<dbReference type="PANTHER" id="PTHR33472:SF1">
    <property type="entry name" value="EXTENSIN-RELATED"/>
    <property type="match status" value="1"/>
</dbReference>
<keyword evidence="3" id="KW-1185">Reference proteome</keyword>
<evidence type="ECO:0000313" key="2">
    <source>
        <dbReference type="EMBL" id="KGN56395.1"/>
    </source>
</evidence>
<dbReference type="KEGG" id="csv:101205942"/>
<name>A0A0A0L320_CUCSA</name>
<organism evidence="2 3">
    <name type="scientific">Cucumis sativus</name>
    <name type="common">Cucumber</name>
    <dbReference type="NCBI Taxonomy" id="3659"/>
    <lineage>
        <taxon>Eukaryota</taxon>
        <taxon>Viridiplantae</taxon>
        <taxon>Streptophyta</taxon>
        <taxon>Embryophyta</taxon>
        <taxon>Tracheophyta</taxon>
        <taxon>Spermatophyta</taxon>
        <taxon>Magnoliopsida</taxon>
        <taxon>eudicotyledons</taxon>
        <taxon>Gunneridae</taxon>
        <taxon>Pentapetalae</taxon>
        <taxon>rosids</taxon>
        <taxon>fabids</taxon>
        <taxon>Cucurbitales</taxon>
        <taxon>Cucurbitaceae</taxon>
        <taxon>Benincaseae</taxon>
        <taxon>Cucumis</taxon>
    </lineage>
</organism>
<feature type="compositionally biased region" description="Basic and acidic residues" evidence="1">
    <location>
        <begin position="89"/>
        <end position="99"/>
    </location>
</feature>
<dbReference type="Proteomes" id="UP000029981">
    <property type="component" value="Chromosome 3"/>
</dbReference>
<feature type="compositionally biased region" description="Basic and acidic residues" evidence="1">
    <location>
        <begin position="154"/>
        <end position="170"/>
    </location>
</feature>
<dbReference type="eggNOG" id="ENOG502RZCS">
    <property type="taxonomic scope" value="Eukaryota"/>
</dbReference>
<gene>
    <name evidence="2" type="ORF">Csa_3G119300</name>
</gene>
<protein>
    <submittedName>
        <fullName evidence="2">Uncharacterized protein</fullName>
    </submittedName>
</protein>
<proteinExistence type="predicted"/>
<dbReference type="OrthoDB" id="1737450at2759"/>
<evidence type="ECO:0000256" key="1">
    <source>
        <dbReference type="SAM" id="MobiDB-lite"/>
    </source>
</evidence>
<sequence length="295" mass="31620">MANLPRLGRTRQRLSSVPPPVPAAAQPAVEPKYETMPYATSITTPAPASPRRESPRPLSSPSKKATSPFASRVDSSPAAKATRSPPDSIGDKYLERRNGETTPPLTPAKSRPAKTSPLSPLALPRSQVITGNGTTAQPRVQPEVETKGIVYNKAADEKPSKSNRQSEHGSGKSVHQKQQKPGVMKLKGHNVGAVMEVNKSSAGYRLGGETLKKKETEDDGDVDGYGHEDKKTGRKKKPPISAFMNSNFQSVNNSLLFDSSCQHRDPGLHLSFPNAADGGGAVVDGDKSYKPKLRQ</sequence>
<feature type="compositionally biased region" description="Polar residues" evidence="1">
    <location>
        <begin position="127"/>
        <end position="138"/>
    </location>
</feature>
<feature type="region of interest" description="Disordered" evidence="1">
    <location>
        <begin position="1"/>
        <end position="244"/>
    </location>
</feature>
<evidence type="ECO:0000313" key="3">
    <source>
        <dbReference type="Proteomes" id="UP000029981"/>
    </source>
</evidence>
<dbReference type="Gramene" id="KGN56395">
    <property type="protein sequence ID" value="KGN56395"/>
    <property type="gene ID" value="Csa_3G119300"/>
</dbReference>
<dbReference type="OMA" id="HQQHKVK"/>
<feature type="region of interest" description="Disordered" evidence="1">
    <location>
        <begin position="258"/>
        <end position="295"/>
    </location>
</feature>
<reference evidence="2 3" key="4">
    <citation type="journal article" date="2011" name="BMC Genomics">
        <title>RNA-Seq improves annotation of protein-coding genes in the cucumber genome.</title>
        <authorList>
            <person name="Li Z."/>
            <person name="Zhang Z."/>
            <person name="Yan P."/>
            <person name="Huang S."/>
            <person name="Fei Z."/>
            <person name="Lin K."/>
        </authorList>
    </citation>
    <scope>NUCLEOTIDE SEQUENCE [LARGE SCALE GENOMIC DNA]</scope>
    <source>
        <strain evidence="3">cv. 9930</strain>
    </source>
</reference>
<dbReference type="PANTHER" id="PTHR33472">
    <property type="entry name" value="OS01G0106600 PROTEIN"/>
    <property type="match status" value="1"/>
</dbReference>
<reference evidence="2 3" key="1">
    <citation type="journal article" date="2009" name="Nat. Genet.">
        <title>The genome of the cucumber, Cucumis sativus L.</title>
        <authorList>
            <person name="Huang S."/>
            <person name="Li R."/>
            <person name="Zhang Z."/>
            <person name="Li L."/>
            <person name="Gu X."/>
            <person name="Fan W."/>
            <person name="Lucas W.J."/>
            <person name="Wang X."/>
            <person name="Xie B."/>
            <person name="Ni P."/>
            <person name="Ren Y."/>
            <person name="Zhu H."/>
            <person name="Li J."/>
            <person name="Lin K."/>
            <person name="Jin W."/>
            <person name="Fei Z."/>
            <person name="Li G."/>
            <person name="Staub J."/>
            <person name="Kilian A."/>
            <person name="van der Vossen E.A."/>
            <person name="Wu Y."/>
            <person name="Guo J."/>
            <person name="He J."/>
            <person name="Jia Z."/>
            <person name="Ren Y."/>
            <person name="Tian G."/>
            <person name="Lu Y."/>
            <person name="Ruan J."/>
            <person name="Qian W."/>
            <person name="Wang M."/>
            <person name="Huang Q."/>
            <person name="Li B."/>
            <person name="Xuan Z."/>
            <person name="Cao J."/>
            <person name="Asan"/>
            <person name="Wu Z."/>
            <person name="Zhang J."/>
            <person name="Cai Q."/>
            <person name="Bai Y."/>
            <person name="Zhao B."/>
            <person name="Han Y."/>
            <person name="Li Y."/>
            <person name="Li X."/>
            <person name="Wang S."/>
            <person name="Shi Q."/>
            <person name="Liu S."/>
            <person name="Cho W.K."/>
            <person name="Kim J.Y."/>
            <person name="Xu Y."/>
            <person name="Heller-Uszynska K."/>
            <person name="Miao H."/>
            <person name="Cheng Z."/>
            <person name="Zhang S."/>
            <person name="Wu J."/>
            <person name="Yang Y."/>
            <person name="Kang H."/>
            <person name="Li M."/>
            <person name="Liang H."/>
            <person name="Ren X."/>
            <person name="Shi Z."/>
            <person name="Wen M."/>
            <person name="Jian M."/>
            <person name="Yang H."/>
            <person name="Zhang G."/>
            <person name="Yang Z."/>
            <person name="Chen R."/>
            <person name="Liu S."/>
            <person name="Li J."/>
            <person name="Ma L."/>
            <person name="Liu H."/>
            <person name="Zhou Y."/>
            <person name="Zhao J."/>
            <person name="Fang X."/>
            <person name="Li G."/>
            <person name="Fang L."/>
            <person name="Li Y."/>
            <person name="Liu D."/>
            <person name="Zheng H."/>
            <person name="Zhang Y."/>
            <person name="Qin N."/>
            <person name="Li Z."/>
            <person name="Yang G."/>
            <person name="Yang S."/>
            <person name="Bolund L."/>
            <person name="Kristiansen K."/>
            <person name="Zheng H."/>
            <person name="Li S."/>
            <person name="Zhang X."/>
            <person name="Yang H."/>
            <person name="Wang J."/>
            <person name="Sun R."/>
            <person name="Zhang B."/>
            <person name="Jiang S."/>
            <person name="Wang J."/>
            <person name="Du Y."/>
            <person name="Li S."/>
        </authorList>
    </citation>
    <scope>NUCLEOTIDE SEQUENCE [LARGE SCALE GENOMIC DNA]</scope>
    <source>
        <strain evidence="3">cv. 9930</strain>
    </source>
</reference>
<reference evidence="2 3" key="3">
    <citation type="journal article" date="2010" name="BMC Genomics">
        <title>Transcriptome sequencing and comparative analysis of cucumber flowers with different sex types.</title>
        <authorList>
            <person name="Guo S."/>
            <person name="Zheng Y."/>
            <person name="Joung J.G."/>
            <person name="Liu S."/>
            <person name="Zhang Z."/>
            <person name="Crasta O.R."/>
            <person name="Sobral B.W."/>
            <person name="Xu Y."/>
            <person name="Huang S."/>
            <person name="Fei Z."/>
        </authorList>
    </citation>
    <scope>NUCLEOTIDE SEQUENCE [LARGE SCALE GENOMIC DNA]</scope>
    <source>
        <strain evidence="3">cv. 9930</strain>
    </source>
</reference>
<dbReference type="STRING" id="3659.A0A0A0L320"/>
<accession>A0A0A0L320</accession>